<gene>
    <name evidence="1" type="ORF">PanWU01x14_320490</name>
</gene>
<dbReference type="OrthoDB" id="1930729at2759"/>
<organism evidence="1 2">
    <name type="scientific">Parasponia andersonii</name>
    <name type="common">Sponia andersonii</name>
    <dbReference type="NCBI Taxonomy" id="3476"/>
    <lineage>
        <taxon>Eukaryota</taxon>
        <taxon>Viridiplantae</taxon>
        <taxon>Streptophyta</taxon>
        <taxon>Embryophyta</taxon>
        <taxon>Tracheophyta</taxon>
        <taxon>Spermatophyta</taxon>
        <taxon>Magnoliopsida</taxon>
        <taxon>eudicotyledons</taxon>
        <taxon>Gunneridae</taxon>
        <taxon>Pentapetalae</taxon>
        <taxon>rosids</taxon>
        <taxon>fabids</taxon>
        <taxon>Rosales</taxon>
        <taxon>Cannabaceae</taxon>
        <taxon>Parasponia</taxon>
    </lineage>
</organism>
<name>A0A2P5ALJ6_PARAD</name>
<dbReference type="EMBL" id="JXTB01000531">
    <property type="protein sequence ID" value="PON37419.1"/>
    <property type="molecule type" value="Genomic_DNA"/>
</dbReference>
<reference evidence="2" key="1">
    <citation type="submission" date="2016-06" db="EMBL/GenBank/DDBJ databases">
        <title>Parallel loss of symbiosis genes in relatives of nitrogen-fixing non-legume Parasponia.</title>
        <authorList>
            <person name="Van Velzen R."/>
            <person name="Holmer R."/>
            <person name="Bu F."/>
            <person name="Rutten L."/>
            <person name="Van Zeijl A."/>
            <person name="Liu W."/>
            <person name="Santuari L."/>
            <person name="Cao Q."/>
            <person name="Sharma T."/>
            <person name="Shen D."/>
            <person name="Roswanjaya Y."/>
            <person name="Wardhani T."/>
            <person name="Kalhor M.S."/>
            <person name="Jansen J."/>
            <person name="Van den Hoogen J."/>
            <person name="Gungor B."/>
            <person name="Hartog M."/>
            <person name="Hontelez J."/>
            <person name="Verver J."/>
            <person name="Yang W.-C."/>
            <person name="Schijlen E."/>
            <person name="Repin R."/>
            <person name="Schilthuizen M."/>
            <person name="Schranz E."/>
            <person name="Heidstra R."/>
            <person name="Miyata K."/>
            <person name="Fedorova E."/>
            <person name="Kohlen W."/>
            <person name="Bisseling T."/>
            <person name="Smit S."/>
            <person name="Geurts R."/>
        </authorList>
    </citation>
    <scope>NUCLEOTIDE SEQUENCE [LARGE SCALE GENOMIC DNA]</scope>
    <source>
        <strain evidence="2">cv. WU1-14</strain>
    </source>
</reference>
<comment type="caution">
    <text evidence="1">The sequence shown here is derived from an EMBL/GenBank/DDBJ whole genome shotgun (WGS) entry which is preliminary data.</text>
</comment>
<dbReference type="AlphaFoldDB" id="A0A2P5ALJ6"/>
<proteinExistence type="predicted"/>
<evidence type="ECO:0000313" key="2">
    <source>
        <dbReference type="Proteomes" id="UP000237105"/>
    </source>
</evidence>
<accession>A0A2P5ALJ6</accession>
<evidence type="ECO:0000313" key="1">
    <source>
        <dbReference type="EMBL" id="PON37419.1"/>
    </source>
</evidence>
<dbReference type="Proteomes" id="UP000237105">
    <property type="component" value="Unassembled WGS sequence"/>
</dbReference>
<keyword evidence="2" id="KW-1185">Reference proteome</keyword>
<protein>
    <submittedName>
        <fullName evidence="1">Uncharacterized protein</fullName>
    </submittedName>
</protein>
<sequence>MRKIHFDIGGKCVRFELCEFAPTKGLNFRKYPNSTKLKTMIGSRRLVKKYMNDSKIIKSGVLEPIFLNYGDVEYEWKLEEKDFHGSIMTSIHSPRVDHGIDESVRDPNELDANEEHLKETKATDETTKVAGIFLSHEPEVGDKNPKLGTLASSSKKLQADVDELKANQLENKQNQVEIN</sequence>